<reference evidence="3 4" key="1">
    <citation type="submission" date="2015-04" db="EMBL/GenBank/DDBJ databases">
        <authorList>
            <person name="Syromyatnikov M.Y."/>
            <person name="Popov V.N."/>
        </authorList>
    </citation>
    <scope>NUCLEOTIDE SEQUENCE [LARGE SCALE GENOMIC DNA]</scope>
</reference>
<feature type="compositionally biased region" description="Acidic residues" evidence="1">
    <location>
        <begin position="1"/>
        <end position="15"/>
    </location>
</feature>
<sequence>MESSEDEVDNAEDEPMLCKYGTQLTPYEADEIPSKKPIQIEDQFVKDENGRRRFHGAFTGGFSAGYWNTVGSKDGFTPSEFKSSRSEKQTVKTFQPTDFMDEEDLGEFGIAHQKIQTTEDFSSGSSKRKYEKPSEGPIPGEPVLKNLLKPIRDKAAVRILKSMGWRDHQGIGSRLTYREKKRTNERNQREMYIQTKYGCDIGLIKQKQDSEDEDDLSDDEITFAPDDFDPYIANVKNNAFGLGYSGLKPSSILSSKSQHVNLFQTFQVVDRNNKKLSIRGQAFGVGALEEEDDDIYAMDDMSRYDRSLDEGEKTKRKLKAIKPVDSSIIEGFTKATISETTVKVFTVDLPRSFEPRNWLTRQSRFEPIDVNRAKALEEKNKHKVLGLGRHDFKPEERGALLNEKVEKNSEKINSIKESSTAKIQESAIRITELLNSKQFVSEKNESFKPFIGNPEKQERYDKFLTLKSSSSEKEVEKFLNDIQPLSMSNFDREMERKEFMQAKRMYQPLDSLMGNRFIKETDLIREENSHKKTENGKKIIVIHRTKVMWKPHKDLCKRFNVPEPFGGMMFDEDEEKNRKKQTSSLFDYIGVPLNTKANFVTPQVVPRKLAVDDRKKNAEDEQRKNFLAAVEKEKSFMAADTSKRAAAKDFFESNDVPTVKKPPTELRKEARKEPAGPPKTELEIKVAESVHKKPQDKKDLFKAIFCDSDDDDEGDQDDNEKTIEKGLSEAQKSSFIESFLNTKSASEINVLRNDEAPRGIFKSILTMSSSMDVNKSEEKEKPVEDLYGPKLPDKDLPQTSASHERLSQASSSSESDLDEKLLKKLKKLKKKKKNEEEWVEKDKLNEKKSKKYKKKHKKHKSKNSK</sequence>
<feature type="region of interest" description="Disordered" evidence="1">
    <location>
        <begin position="654"/>
        <end position="728"/>
    </location>
</feature>
<keyword evidence="4" id="KW-1185">Reference proteome</keyword>
<gene>
    <name evidence="3" type="ORF">CLUMA_CG014151</name>
</gene>
<feature type="domain" description="G patch" evidence="2">
    <location>
        <begin position="39"/>
        <end position="121"/>
    </location>
</feature>
<accession>A0A1J1IKY5</accession>
<feature type="compositionally biased region" description="Basic residues" evidence="1">
    <location>
        <begin position="848"/>
        <end position="865"/>
    </location>
</feature>
<feature type="compositionally biased region" description="Basic and acidic residues" evidence="1">
    <location>
        <begin position="791"/>
        <end position="806"/>
    </location>
</feature>
<dbReference type="STRING" id="568069.A0A1J1IKY5"/>
<feature type="region of interest" description="Disordered" evidence="1">
    <location>
        <begin position="114"/>
        <end position="143"/>
    </location>
</feature>
<evidence type="ECO:0000313" key="4">
    <source>
        <dbReference type="Proteomes" id="UP000183832"/>
    </source>
</evidence>
<dbReference type="GO" id="GO:0006397">
    <property type="term" value="P:mRNA processing"/>
    <property type="evidence" value="ECO:0007669"/>
    <property type="project" value="InterPro"/>
</dbReference>
<dbReference type="Pfam" id="PF26093">
    <property type="entry name" value="HTH_TGH"/>
    <property type="match status" value="1"/>
</dbReference>
<dbReference type="Pfam" id="PF07713">
    <property type="entry name" value="DUF1604"/>
    <property type="match status" value="1"/>
</dbReference>
<feature type="compositionally biased region" description="Basic residues" evidence="1">
    <location>
        <begin position="823"/>
        <end position="832"/>
    </location>
</feature>
<evidence type="ECO:0000259" key="2">
    <source>
        <dbReference type="Pfam" id="PF07713"/>
    </source>
</evidence>
<dbReference type="InterPro" id="IPR011666">
    <property type="entry name" value="DUF1604"/>
</dbReference>
<feature type="compositionally biased region" description="Basic and acidic residues" evidence="1">
    <location>
        <begin position="662"/>
        <end position="701"/>
    </location>
</feature>
<feature type="compositionally biased region" description="Basic and acidic residues" evidence="1">
    <location>
        <begin position="833"/>
        <end position="847"/>
    </location>
</feature>
<organism evidence="3 4">
    <name type="scientific">Clunio marinus</name>
    <dbReference type="NCBI Taxonomy" id="568069"/>
    <lineage>
        <taxon>Eukaryota</taxon>
        <taxon>Metazoa</taxon>
        <taxon>Ecdysozoa</taxon>
        <taxon>Arthropoda</taxon>
        <taxon>Hexapoda</taxon>
        <taxon>Insecta</taxon>
        <taxon>Pterygota</taxon>
        <taxon>Neoptera</taxon>
        <taxon>Endopterygota</taxon>
        <taxon>Diptera</taxon>
        <taxon>Nematocera</taxon>
        <taxon>Chironomoidea</taxon>
        <taxon>Chironomidae</taxon>
        <taxon>Clunio</taxon>
    </lineage>
</organism>
<feature type="region of interest" description="Disordered" evidence="1">
    <location>
        <begin position="1"/>
        <end position="20"/>
    </location>
</feature>
<dbReference type="GO" id="GO:0003723">
    <property type="term" value="F:RNA binding"/>
    <property type="evidence" value="ECO:0007669"/>
    <property type="project" value="TreeGrafter"/>
</dbReference>
<dbReference type="GO" id="GO:0005634">
    <property type="term" value="C:nucleus"/>
    <property type="evidence" value="ECO:0007669"/>
    <property type="project" value="TreeGrafter"/>
</dbReference>
<name>A0A1J1IKY5_9DIPT</name>
<proteinExistence type="predicted"/>
<feature type="compositionally biased region" description="Polar residues" evidence="1">
    <location>
        <begin position="114"/>
        <end position="125"/>
    </location>
</feature>
<feature type="region of interest" description="Disordered" evidence="1">
    <location>
        <begin position="77"/>
        <end position="98"/>
    </location>
</feature>
<feature type="compositionally biased region" description="Acidic residues" evidence="1">
    <location>
        <begin position="707"/>
        <end position="718"/>
    </location>
</feature>
<dbReference type="AlphaFoldDB" id="A0A1J1IKY5"/>
<dbReference type="OrthoDB" id="9451547at2759"/>
<dbReference type="EMBL" id="CVRI01000054">
    <property type="protein sequence ID" value="CRL00901.1"/>
    <property type="molecule type" value="Genomic_DNA"/>
</dbReference>
<protein>
    <submittedName>
        <fullName evidence="3">CLUMA_CG014151, isoform A</fullName>
    </submittedName>
</protein>
<evidence type="ECO:0000313" key="3">
    <source>
        <dbReference type="EMBL" id="CRL00901.1"/>
    </source>
</evidence>
<dbReference type="PANTHER" id="PTHR13384:SF19">
    <property type="entry name" value="G PATCH DOMAIN-CONTAINING PROTEIN 1"/>
    <property type="match status" value="1"/>
</dbReference>
<dbReference type="Proteomes" id="UP000183832">
    <property type="component" value="Unassembled WGS sequence"/>
</dbReference>
<feature type="compositionally biased region" description="Basic and acidic residues" evidence="1">
    <location>
        <begin position="774"/>
        <end position="784"/>
    </location>
</feature>
<evidence type="ECO:0000256" key="1">
    <source>
        <dbReference type="SAM" id="MobiDB-lite"/>
    </source>
</evidence>
<feature type="region of interest" description="Disordered" evidence="1">
    <location>
        <begin position="766"/>
        <end position="865"/>
    </location>
</feature>
<dbReference type="PANTHER" id="PTHR13384">
    <property type="entry name" value="G PATCH DOMAIN-CONTAINING PROTEIN 1"/>
    <property type="match status" value="1"/>
</dbReference>